<dbReference type="InterPro" id="IPR006059">
    <property type="entry name" value="SBP"/>
</dbReference>
<accession>A0A4Y8R7Y3</accession>
<dbReference type="GO" id="GO:0030288">
    <property type="term" value="C:outer membrane-bounded periplasmic space"/>
    <property type="evidence" value="ECO:0007669"/>
    <property type="project" value="TreeGrafter"/>
</dbReference>
<dbReference type="PANTHER" id="PTHR30006">
    <property type="entry name" value="THIAMINE-BINDING PERIPLASMIC PROTEIN-RELATED"/>
    <property type="match status" value="1"/>
</dbReference>
<dbReference type="PANTHER" id="PTHR30006:SF2">
    <property type="entry name" value="ABC TRANSPORTER SUBSTRATE-BINDING PROTEIN"/>
    <property type="match status" value="1"/>
</dbReference>
<keyword evidence="3" id="KW-0408">Iron</keyword>
<feature type="binding site" evidence="3">
    <location>
        <position position="220"/>
    </location>
    <ligand>
        <name>Fe cation</name>
        <dbReference type="ChEBI" id="CHEBI:24875"/>
    </ligand>
</feature>
<keyword evidence="6" id="KW-1185">Reference proteome</keyword>
<dbReference type="Pfam" id="PF13416">
    <property type="entry name" value="SBP_bac_8"/>
    <property type="match status" value="1"/>
</dbReference>
<comment type="caution">
    <text evidence="5">The sequence shown here is derived from an EMBL/GenBank/DDBJ whole genome shotgun (WGS) entry which is preliminary data.</text>
</comment>
<dbReference type="PIRSF" id="PIRSF002825">
    <property type="entry name" value="CfbpA"/>
    <property type="match status" value="1"/>
</dbReference>
<gene>
    <name evidence="5" type="ORF">E3C22_23535</name>
</gene>
<dbReference type="RefSeq" id="WP_134764335.1">
    <property type="nucleotide sequence ID" value="NZ_SOZD01000015.1"/>
</dbReference>
<keyword evidence="3" id="KW-0479">Metal-binding</keyword>
<dbReference type="InterPro" id="IPR026045">
    <property type="entry name" value="Ferric-bd"/>
</dbReference>
<dbReference type="Gene3D" id="3.40.190.10">
    <property type="entry name" value="Periplasmic binding protein-like II"/>
    <property type="match status" value="2"/>
</dbReference>
<organism evidence="5 6">
    <name type="scientific">Jiella endophytica</name>
    <dbReference type="NCBI Taxonomy" id="2558362"/>
    <lineage>
        <taxon>Bacteria</taxon>
        <taxon>Pseudomonadati</taxon>
        <taxon>Pseudomonadota</taxon>
        <taxon>Alphaproteobacteria</taxon>
        <taxon>Hyphomicrobiales</taxon>
        <taxon>Aurantimonadaceae</taxon>
        <taxon>Jiella</taxon>
    </lineage>
</organism>
<keyword evidence="2" id="KW-0574">Periplasm</keyword>
<evidence type="ECO:0000256" key="4">
    <source>
        <dbReference type="SAM" id="SignalP"/>
    </source>
</evidence>
<evidence type="ECO:0000313" key="5">
    <source>
        <dbReference type="EMBL" id="TFF17722.1"/>
    </source>
</evidence>
<dbReference type="Proteomes" id="UP000298179">
    <property type="component" value="Unassembled WGS sequence"/>
</dbReference>
<dbReference type="CDD" id="cd13547">
    <property type="entry name" value="PBP2_Fbp_like_2"/>
    <property type="match status" value="1"/>
</dbReference>
<dbReference type="GO" id="GO:0030976">
    <property type="term" value="F:thiamine pyrophosphate binding"/>
    <property type="evidence" value="ECO:0007669"/>
    <property type="project" value="TreeGrafter"/>
</dbReference>
<dbReference type="EMBL" id="SOZD01000015">
    <property type="protein sequence ID" value="TFF17722.1"/>
    <property type="molecule type" value="Genomic_DNA"/>
</dbReference>
<evidence type="ECO:0000256" key="3">
    <source>
        <dbReference type="PIRSR" id="PIRSR002825-1"/>
    </source>
</evidence>
<dbReference type="GO" id="GO:0046872">
    <property type="term" value="F:metal ion binding"/>
    <property type="evidence" value="ECO:0007669"/>
    <property type="project" value="UniProtKB-KW"/>
</dbReference>
<dbReference type="OrthoDB" id="305758at2"/>
<dbReference type="AlphaFoldDB" id="A0A4Y8R7Y3"/>
<dbReference type="SUPFAM" id="SSF53850">
    <property type="entry name" value="Periplasmic binding protein-like II"/>
    <property type="match status" value="1"/>
</dbReference>
<feature type="signal peptide" evidence="4">
    <location>
        <begin position="1"/>
        <end position="23"/>
    </location>
</feature>
<evidence type="ECO:0000313" key="6">
    <source>
        <dbReference type="Proteomes" id="UP000298179"/>
    </source>
</evidence>
<dbReference type="GO" id="GO:0015888">
    <property type="term" value="P:thiamine transport"/>
    <property type="evidence" value="ECO:0007669"/>
    <property type="project" value="TreeGrafter"/>
</dbReference>
<keyword evidence="1 4" id="KW-0732">Signal</keyword>
<name>A0A4Y8R7Y3_9HYPH</name>
<dbReference type="GO" id="GO:0030975">
    <property type="term" value="F:thiamine binding"/>
    <property type="evidence" value="ECO:0007669"/>
    <property type="project" value="TreeGrafter"/>
</dbReference>
<protein>
    <submittedName>
        <fullName evidence="5">Extracellular solute-binding protein</fullName>
    </submittedName>
</protein>
<evidence type="ECO:0000256" key="2">
    <source>
        <dbReference type="ARBA" id="ARBA00022764"/>
    </source>
</evidence>
<feature type="chain" id="PRO_5021259067" evidence="4">
    <location>
        <begin position="24"/>
        <end position="327"/>
    </location>
</feature>
<reference evidence="5 6" key="1">
    <citation type="submission" date="2019-03" db="EMBL/GenBank/DDBJ databases">
        <title>Jiella endophytica sp. nov., a novel endophytic bacterium isolated from root of Ficus microcarpa Linn. f.</title>
        <authorList>
            <person name="Tuo L."/>
        </authorList>
    </citation>
    <scope>NUCLEOTIDE SEQUENCE [LARGE SCALE GENOMIC DNA]</scope>
    <source>
        <strain evidence="5 6">CBS5Q-3</strain>
    </source>
</reference>
<proteinExistence type="predicted"/>
<evidence type="ECO:0000256" key="1">
    <source>
        <dbReference type="ARBA" id="ARBA00022729"/>
    </source>
</evidence>
<sequence length="327" mass="34661">MIRKAGLIAISLAAIFAAAPALAQEGKLVLYTSQPNEDAQATVDAFEKKYPGVEVEWVRDGTTKVMAKLQAEFSAGNPQPDVLLIADSVTMAGLKRDGRLMSYEGADTTGFEDGLYDKDKAYFSTKLITTGLVNNTRAEMTPSSWKDLTKPEAKGQVTMPSPLTSGAALVHLATITQNPDLGWDYVEALAKNGATAAGGNGGILKAVAGGQKAYGVIVDYLPIREAEKGSPVNFVFPTEGVSAVTEPVAILKTAKNPDAAKAFVDFLLSEDGQRLAAKQGYLPAREGVAPPEGFPSRDKIKLMAFDADKALADEEANKKRFAEIFGG</sequence>